<dbReference type="RefSeq" id="WP_160735741.1">
    <property type="nucleotide sequence ID" value="NZ_WTYT01000002.1"/>
</dbReference>
<sequence length="185" mass="20101">MTRRFYIFATAIAASLFAAGYTAIAITDPLPRVIWNASASVPIGFYRVTPDSDPPVGSLVAVAPPEQLARWMTEHGYLGEHVPLLKHVVAKSGARICRIGNIVSIDARPVATALSSDRLGRPLPVWQGCRTLRDVEIFLLNPAHPDSFDGRYFGPLDASTVLGRARPILTRDALGAPFEWRSGNP</sequence>
<accession>A0A6I4T5Y6</accession>
<gene>
    <name evidence="2" type="ORF">GRI91_06200</name>
</gene>
<dbReference type="InterPro" id="IPR036286">
    <property type="entry name" value="LexA/Signal_pep-like_sf"/>
</dbReference>
<dbReference type="EMBL" id="WTYT01000002">
    <property type="protein sequence ID" value="MXO65340.1"/>
    <property type="molecule type" value="Genomic_DNA"/>
</dbReference>
<dbReference type="AlphaFoldDB" id="A0A6I4T5Y6"/>
<reference evidence="2 3" key="1">
    <citation type="submission" date="2019-12" db="EMBL/GenBank/DDBJ databases">
        <title>Genomic-based taxomic classification of the family Erythrobacteraceae.</title>
        <authorList>
            <person name="Xu L."/>
        </authorList>
    </citation>
    <scope>NUCLEOTIDE SEQUENCE [LARGE SCALE GENOMIC DNA]</scope>
    <source>
        <strain evidence="2 3">LMG 29518</strain>
    </source>
</reference>
<keyword evidence="3" id="KW-1185">Reference proteome</keyword>
<evidence type="ECO:0000313" key="2">
    <source>
        <dbReference type="EMBL" id="MXO65340.1"/>
    </source>
</evidence>
<comment type="caution">
    <text evidence="2">The sequence shown here is derived from an EMBL/GenBank/DDBJ whole genome shotgun (WGS) entry which is preliminary data.</text>
</comment>
<dbReference type="OrthoDB" id="5360818at2"/>
<dbReference type="GO" id="GO:0006465">
    <property type="term" value="P:signal peptide processing"/>
    <property type="evidence" value="ECO:0007669"/>
    <property type="project" value="InterPro"/>
</dbReference>
<dbReference type="Proteomes" id="UP000438476">
    <property type="component" value="Unassembled WGS sequence"/>
</dbReference>
<dbReference type="SUPFAM" id="SSF51306">
    <property type="entry name" value="LexA/Signal peptidase"/>
    <property type="match status" value="1"/>
</dbReference>
<dbReference type="InterPro" id="IPR019533">
    <property type="entry name" value="Peptidase_S26"/>
</dbReference>
<dbReference type="GO" id="GO:0004252">
    <property type="term" value="F:serine-type endopeptidase activity"/>
    <property type="evidence" value="ECO:0007669"/>
    <property type="project" value="InterPro"/>
</dbReference>
<proteinExistence type="predicted"/>
<evidence type="ECO:0000313" key="3">
    <source>
        <dbReference type="Proteomes" id="UP000438476"/>
    </source>
</evidence>
<feature type="domain" description="Peptidase S26" evidence="1">
    <location>
        <begin position="10"/>
        <end position="166"/>
    </location>
</feature>
<organism evidence="2 3">
    <name type="scientific">Altericroceibacterium endophyticum</name>
    <dbReference type="NCBI Taxonomy" id="1808508"/>
    <lineage>
        <taxon>Bacteria</taxon>
        <taxon>Pseudomonadati</taxon>
        <taxon>Pseudomonadota</taxon>
        <taxon>Alphaproteobacteria</taxon>
        <taxon>Sphingomonadales</taxon>
        <taxon>Erythrobacteraceae</taxon>
        <taxon>Altericroceibacterium</taxon>
    </lineage>
</organism>
<protein>
    <submittedName>
        <fullName evidence="2">Conjugal transfer protein</fullName>
    </submittedName>
</protein>
<evidence type="ECO:0000259" key="1">
    <source>
        <dbReference type="Pfam" id="PF10502"/>
    </source>
</evidence>
<name>A0A6I4T5Y6_9SPHN</name>
<dbReference type="Gene3D" id="2.10.109.10">
    <property type="entry name" value="Umud Fragment, subunit A"/>
    <property type="match status" value="1"/>
</dbReference>
<dbReference type="Pfam" id="PF10502">
    <property type="entry name" value="Peptidase_S26"/>
    <property type="match status" value="1"/>
</dbReference>